<organism evidence="1 2">
    <name type="scientific">Clostridium beijerinckii</name>
    <name type="common">Clostridium MP</name>
    <dbReference type="NCBI Taxonomy" id="1520"/>
    <lineage>
        <taxon>Bacteria</taxon>
        <taxon>Bacillati</taxon>
        <taxon>Bacillota</taxon>
        <taxon>Clostridia</taxon>
        <taxon>Eubacteriales</taxon>
        <taxon>Clostridiaceae</taxon>
        <taxon>Clostridium</taxon>
    </lineage>
</organism>
<comment type="caution">
    <text evidence="1">The sequence shown here is derived from an EMBL/GenBank/DDBJ whole genome shotgun (WGS) entry which is preliminary data.</text>
</comment>
<proteinExistence type="predicted"/>
<protein>
    <submittedName>
        <fullName evidence="1">Uncharacterized protein</fullName>
    </submittedName>
</protein>
<sequence length="88" mass="10217">MENIIFNEVWRRITTNEGDTFMTKTGKEFSYTITGEGLKTTRTDYKISKKDFEKAYKMMPIDGPGVIRDLVRGSAYIWAILNDKRIIS</sequence>
<name>A0AAW3W613_CLOBE</name>
<evidence type="ECO:0000313" key="2">
    <source>
        <dbReference type="Proteomes" id="UP001194098"/>
    </source>
</evidence>
<gene>
    <name evidence="1" type="ORF">HGI39_06395</name>
</gene>
<dbReference type="Proteomes" id="UP001194098">
    <property type="component" value="Unassembled WGS sequence"/>
</dbReference>
<reference evidence="1" key="2">
    <citation type="journal article" date="2022" name="Nat. Biotechnol.">
        <title>Carbon-negative production of acetone and isopropanol by gas fermentation at industrial pilot scale.</title>
        <authorList>
            <person name="Liew F.E."/>
            <person name="Nogle R."/>
            <person name="Abdalla T."/>
            <person name="Rasor B.J."/>
            <person name="Canter C."/>
            <person name="Jensen R.O."/>
            <person name="Wang L."/>
            <person name="Strutz J."/>
            <person name="Chirania P."/>
            <person name="De Tissera S."/>
            <person name="Mueller A.P."/>
            <person name="Ruan Z."/>
            <person name="Gao A."/>
            <person name="Tran L."/>
            <person name="Engle N.L."/>
            <person name="Bromley J.C."/>
            <person name="Daniell J."/>
            <person name="Conrado R."/>
            <person name="Tschaplinski T.J."/>
            <person name="Giannone R.J."/>
            <person name="Hettich R.L."/>
            <person name="Karim A.S."/>
            <person name="Simpson S.D."/>
            <person name="Brown S.D."/>
            <person name="Leang C."/>
            <person name="Jewett M.C."/>
            <person name="Kopke M."/>
        </authorList>
    </citation>
    <scope>NUCLEOTIDE SEQUENCE</scope>
    <source>
        <strain evidence="1">DJ015</strain>
    </source>
</reference>
<dbReference type="EMBL" id="JABAGV010000012">
    <property type="protein sequence ID" value="MBC2474345.1"/>
    <property type="molecule type" value="Genomic_DNA"/>
</dbReference>
<dbReference type="AlphaFoldDB" id="A0AAW3W613"/>
<evidence type="ECO:0000313" key="1">
    <source>
        <dbReference type="EMBL" id="MBC2474345.1"/>
    </source>
</evidence>
<reference evidence="1" key="1">
    <citation type="submission" date="2020-04" db="EMBL/GenBank/DDBJ databases">
        <authorList>
            <person name="Brown S."/>
        </authorList>
    </citation>
    <scope>NUCLEOTIDE SEQUENCE</scope>
    <source>
        <strain evidence="1">DJ015</strain>
    </source>
</reference>
<accession>A0AAW3W613</accession>
<dbReference type="RefSeq" id="WP_171780298.1">
    <property type="nucleotide sequence ID" value="NZ_JABAGV010000012.1"/>
</dbReference>